<organism evidence="9 10">
    <name type="scientific">Melanomma pulvis-pyrius CBS 109.77</name>
    <dbReference type="NCBI Taxonomy" id="1314802"/>
    <lineage>
        <taxon>Eukaryota</taxon>
        <taxon>Fungi</taxon>
        <taxon>Dikarya</taxon>
        <taxon>Ascomycota</taxon>
        <taxon>Pezizomycotina</taxon>
        <taxon>Dothideomycetes</taxon>
        <taxon>Pleosporomycetidae</taxon>
        <taxon>Pleosporales</taxon>
        <taxon>Melanommataceae</taxon>
        <taxon>Melanomma</taxon>
    </lineage>
</organism>
<dbReference type="GO" id="GO:0016705">
    <property type="term" value="F:oxidoreductase activity, acting on paired donors, with incorporation or reduction of molecular oxygen"/>
    <property type="evidence" value="ECO:0007669"/>
    <property type="project" value="InterPro"/>
</dbReference>
<evidence type="ECO:0000256" key="1">
    <source>
        <dbReference type="ARBA" id="ARBA00010617"/>
    </source>
</evidence>
<dbReference type="GO" id="GO:0004497">
    <property type="term" value="F:monooxygenase activity"/>
    <property type="evidence" value="ECO:0007669"/>
    <property type="project" value="UniProtKB-KW"/>
</dbReference>
<keyword evidence="8" id="KW-1133">Transmembrane helix</keyword>
<reference evidence="9" key="1">
    <citation type="journal article" date="2020" name="Stud. Mycol.">
        <title>101 Dothideomycetes genomes: a test case for predicting lifestyles and emergence of pathogens.</title>
        <authorList>
            <person name="Haridas S."/>
            <person name="Albert R."/>
            <person name="Binder M."/>
            <person name="Bloem J."/>
            <person name="Labutti K."/>
            <person name="Salamov A."/>
            <person name="Andreopoulos B."/>
            <person name="Baker S."/>
            <person name="Barry K."/>
            <person name="Bills G."/>
            <person name="Bluhm B."/>
            <person name="Cannon C."/>
            <person name="Castanera R."/>
            <person name="Culley D."/>
            <person name="Daum C."/>
            <person name="Ezra D."/>
            <person name="Gonzalez J."/>
            <person name="Henrissat B."/>
            <person name="Kuo A."/>
            <person name="Liang C."/>
            <person name="Lipzen A."/>
            <person name="Lutzoni F."/>
            <person name="Magnuson J."/>
            <person name="Mondo S."/>
            <person name="Nolan M."/>
            <person name="Ohm R."/>
            <person name="Pangilinan J."/>
            <person name="Park H.-J."/>
            <person name="Ramirez L."/>
            <person name="Alfaro M."/>
            <person name="Sun H."/>
            <person name="Tritt A."/>
            <person name="Yoshinaga Y."/>
            <person name="Zwiers L.-H."/>
            <person name="Turgeon B."/>
            <person name="Goodwin S."/>
            <person name="Spatafora J."/>
            <person name="Crous P."/>
            <person name="Grigoriev I."/>
        </authorList>
    </citation>
    <scope>NUCLEOTIDE SEQUENCE</scope>
    <source>
        <strain evidence="9">CBS 109.77</strain>
    </source>
</reference>
<dbReference type="PANTHER" id="PTHR24291:SF50">
    <property type="entry name" value="BIFUNCTIONAL ALBAFLAVENONE MONOOXYGENASE_TERPENE SYNTHASE"/>
    <property type="match status" value="1"/>
</dbReference>
<feature type="binding site" description="axial binding residue" evidence="7">
    <location>
        <position position="466"/>
    </location>
    <ligand>
        <name>heme</name>
        <dbReference type="ChEBI" id="CHEBI:30413"/>
    </ligand>
    <ligandPart>
        <name>Fe</name>
        <dbReference type="ChEBI" id="CHEBI:18248"/>
    </ligandPart>
</feature>
<evidence type="ECO:0000313" key="9">
    <source>
        <dbReference type="EMBL" id="KAF2800183.1"/>
    </source>
</evidence>
<dbReference type="InterPro" id="IPR001128">
    <property type="entry name" value="Cyt_P450"/>
</dbReference>
<keyword evidence="3 7" id="KW-0479">Metal-binding</keyword>
<keyword evidence="5 7" id="KW-0408">Iron</keyword>
<dbReference type="Gene3D" id="1.10.630.10">
    <property type="entry name" value="Cytochrome P450"/>
    <property type="match status" value="1"/>
</dbReference>
<dbReference type="InterPro" id="IPR002401">
    <property type="entry name" value="Cyt_P450_E_grp-I"/>
</dbReference>
<dbReference type="GO" id="GO:0005506">
    <property type="term" value="F:iron ion binding"/>
    <property type="evidence" value="ECO:0007669"/>
    <property type="project" value="InterPro"/>
</dbReference>
<accession>A0A6A6XVB4</accession>
<name>A0A6A6XVB4_9PLEO</name>
<dbReference type="InterPro" id="IPR050196">
    <property type="entry name" value="Cytochrome_P450_Monoox"/>
</dbReference>
<dbReference type="SUPFAM" id="SSF48264">
    <property type="entry name" value="Cytochrome P450"/>
    <property type="match status" value="1"/>
</dbReference>
<keyword evidence="8" id="KW-0812">Transmembrane</keyword>
<keyword evidence="10" id="KW-1185">Reference proteome</keyword>
<dbReference type="PRINTS" id="PR00463">
    <property type="entry name" value="EP450I"/>
</dbReference>
<dbReference type="InterPro" id="IPR036396">
    <property type="entry name" value="Cyt_P450_sf"/>
</dbReference>
<evidence type="ECO:0000256" key="3">
    <source>
        <dbReference type="ARBA" id="ARBA00022723"/>
    </source>
</evidence>
<dbReference type="EMBL" id="MU001751">
    <property type="protein sequence ID" value="KAF2800183.1"/>
    <property type="molecule type" value="Genomic_DNA"/>
</dbReference>
<protein>
    <submittedName>
        <fullName evidence="9">Putative cytochrome P450</fullName>
    </submittedName>
</protein>
<dbReference type="AlphaFoldDB" id="A0A6A6XVB4"/>
<gene>
    <name evidence="9" type="ORF">K505DRAFT_370394</name>
</gene>
<evidence type="ECO:0000256" key="6">
    <source>
        <dbReference type="ARBA" id="ARBA00023033"/>
    </source>
</evidence>
<dbReference type="GO" id="GO:0020037">
    <property type="term" value="F:heme binding"/>
    <property type="evidence" value="ECO:0007669"/>
    <property type="project" value="InterPro"/>
</dbReference>
<comment type="cofactor">
    <cofactor evidence="7">
        <name>heme</name>
        <dbReference type="ChEBI" id="CHEBI:30413"/>
    </cofactor>
</comment>
<feature type="transmembrane region" description="Helical" evidence="8">
    <location>
        <begin position="6"/>
        <end position="27"/>
    </location>
</feature>
<proteinExistence type="inferred from homology"/>
<evidence type="ECO:0000256" key="8">
    <source>
        <dbReference type="SAM" id="Phobius"/>
    </source>
</evidence>
<keyword evidence="2 7" id="KW-0349">Heme</keyword>
<keyword evidence="6" id="KW-0503">Monooxygenase</keyword>
<sequence>MDFSAIWMSFLLTVVVAASGHFLYSGYRVRSRVNSLRKMGLQMPPWNWLTGHLTFFRAELANYPPNVLISVVMKDIAQKYFASTEMFYLDLWPMLPPTLWVGNAAASIEVNKRLNTKPEVYKGLFQPMTGGPSLLDTNGQEWKYWRGLMSPGFAPGYVMSKASEFIDSGDVFCEVLEKRAREGDVFQLEVVSMRFTLESIIKIALNLDLGHQRKVHPVPKALLAIMPWTTVGNPFEKLHPIRPFIVAHYNRIINYHMVPELEKCYAEYMANPSSKASQSIFTLALAAHSKNFPDKAPKGKNQKVDRTFMDIALFQIRMLLIAGHDTTTSILVYAYHILHKHPEAMARMREEHTRVFGPDLSQTSSILRKKSSTLNNTPYTLGVIKETMRMFPPGGAFRAGSADVHLLDRNGTQYPTGGCHVSVAHHTIHYSPNVYSDPEIFKPERWLDSGVENGGWRPFERGPRNCMGQDVAMLQLKVVLVLTARKFNITPAYEEWDELEVTKRSSGRNWSIANWIGGKKRFEKRDVNGDRAYQAENGGARPALGYPCRVELINQ</sequence>
<dbReference type="Proteomes" id="UP000799757">
    <property type="component" value="Unassembled WGS sequence"/>
</dbReference>
<dbReference type="OrthoDB" id="10029320at2759"/>
<evidence type="ECO:0000256" key="2">
    <source>
        <dbReference type="ARBA" id="ARBA00022617"/>
    </source>
</evidence>
<evidence type="ECO:0000313" key="10">
    <source>
        <dbReference type="Proteomes" id="UP000799757"/>
    </source>
</evidence>
<evidence type="ECO:0000256" key="7">
    <source>
        <dbReference type="PIRSR" id="PIRSR602401-1"/>
    </source>
</evidence>
<evidence type="ECO:0000256" key="4">
    <source>
        <dbReference type="ARBA" id="ARBA00023002"/>
    </source>
</evidence>
<keyword evidence="4" id="KW-0560">Oxidoreductase</keyword>
<dbReference type="PRINTS" id="PR00385">
    <property type="entry name" value="P450"/>
</dbReference>
<comment type="similarity">
    <text evidence="1">Belongs to the cytochrome P450 family.</text>
</comment>
<keyword evidence="8" id="KW-0472">Membrane</keyword>
<evidence type="ECO:0000256" key="5">
    <source>
        <dbReference type="ARBA" id="ARBA00023004"/>
    </source>
</evidence>
<dbReference type="Pfam" id="PF00067">
    <property type="entry name" value="p450"/>
    <property type="match status" value="1"/>
</dbReference>
<dbReference type="PANTHER" id="PTHR24291">
    <property type="entry name" value="CYTOCHROME P450 FAMILY 4"/>
    <property type="match status" value="1"/>
</dbReference>